<name>A0A0L0NQK8_CANAR</name>
<dbReference type="VEuPathDB" id="FungiDB:QG37_07178"/>
<dbReference type="AlphaFoldDB" id="A0A0L0NQK8"/>
<evidence type="ECO:0000313" key="1">
    <source>
        <dbReference type="EMBL" id="KND96442.1"/>
    </source>
</evidence>
<accession>A0A0L0NQK8</accession>
<sequence length="70" mass="8146">MAIFQYMDPSREWLQKLVVGELVFTKTVGNSQARRGEYLDLCDRKQDFRWTSVGREATRNFVGDLSGMQI</sequence>
<proteinExistence type="predicted"/>
<dbReference type="Proteomes" id="UP000037122">
    <property type="component" value="Unassembled WGS sequence"/>
</dbReference>
<evidence type="ECO:0000313" key="2">
    <source>
        <dbReference type="Proteomes" id="UP000037122"/>
    </source>
</evidence>
<protein>
    <submittedName>
        <fullName evidence="1">Uncharacterized protein</fullName>
    </submittedName>
</protein>
<dbReference type="EMBL" id="LGST01000055">
    <property type="protein sequence ID" value="KND96442.1"/>
    <property type="molecule type" value="Genomic_DNA"/>
</dbReference>
<comment type="caution">
    <text evidence="1">The sequence shown here is derived from an EMBL/GenBank/DDBJ whole genome shotgun (WGS) entry which is preliminary data.</text>
</comment>
<gene>
    <name evidence="1" type="ORF">QG37_07178</name>
</gene>
<reference evidence="2" key="1">
    <citation type="journal article" date="2015" name="BMC Genomics">
        <title>Draft genome of a commonly misdiagnosed multidrug resistant pathogen Candida auris.</title>
        <authorList>
            <person name="Chatterjee S."/>
            <person name="Alampalli S.V."/>
            <person name="Nageshan R.K."/>
            <person name="Chettiar S.T."/>
            <person name="Joshi S."/>
            <person name="Tatu U.S."/>
        </authorList>
    </citation>
    <scope>NUCLEOTIDE SEQUENCE [LARGE SCALE GENOMIC DNA]</scope>
    <source>
        <strain evidence="2">6684</strain>
    </source>
</reference>
<organism evidence="1 2">
    <name type="scientific">Candidozyma auris</name>
    <name type="common">Yeast</name>
    <name type="synonym">Candida auris</name>
    <dbReference type="NCBI Taxonomy" id="498019"/>
    <lineage>
        <taxon>Eukaryota</taxon>
        <taxon>Fungi</taxon>
        <taxon>Dikarya</taxon>
        <taxon>Ascomycota</taxon>
        <taxon>Saccharomycotina</taxon>
        <taxon>Pichiomycetes</taxon>
        <taxon>Metschnikowiaceae</taxon>
        <taxon>Candidozyma</taxon>
    </lineage>
</organism>